<evidence type="ECO:0000313" key="2">
    <source>
        <dbReference type="Proteomes" id="UP000807825"/>
    </source>
</evidence>
<sequence>MIEVSGSGFGGKLFTKGDVILDRPKKGDIMLNLPFELQNDKRMRENCEPLPPKDLESYCIVNLWRLMITFDAGKIFETVQDMWSHAHRIPPNLPNFHIPDCDQIMMKADFLCSELSKAELAASLGEAKKLQQFWNTAGAPVQIQMGQQGIQECRKLSVFDVLQYQDITQKLMSIVVGELSSRTVMIMPFTKIGYYDGTKVTFSEKAREKFPLIQREMDQAGKCFAFRRHAACVFHLMRVMEHIVQCLADQFRVDLRRRDLREKTWGNLLNEMRNKVNGMKEGTVKQIEKKESFRHICALFDDVCRATRNPLLHAKIMNIESYDEEEARNAIDRVMWFINDLALLSRLTVIDFTNPDLFKKRIR</sequence>
<proteinExistence type="predicted"/>
<comment type="caution">
    <text evidence="1">The sequence shown here is derived from an EMBL/GenBank/DDBJ whole genome shotgun (WGS) entry which is preliminary data.</text>
</comment>
<evidence type="ECO:0000313" key="1">
    <source>
        <dbReference type="EMBL" id="MBI5249051.1"/>
    </source>
</evidence>
<dbReference type="EMBL" id="JACRDE010000176">
    <property type="protein sequence ID" value="MBI5249051.1"/>
    <property type="molecule type" value="Genomic_DNA"/>
</dbReference>
<accession>A0A9D6UZ31</accession>
<protein>
    <submittedName>
        <fullName evidence="1">Uncharacterized protein</fullName>
    </submittedName>
</protein>
<reference evidence="1" key="1">
    <citation type="submission" date="2020-07" db="EMBL/GenBank/DDBJ databases">
        <title>Huge and variable diversity of episymbiotic CPR bacteria and DPANN archaea in groundwater ecosystems.</title>
        <authorList>
            <person name="He C.Y."/>
            <person name="Keren R."/>
            <person name="Whittaker M."/>
            <person name="Farag I.F."/>
            <person name="Doudna J."/>
            <person name="Cate J.H.D."/>
            <person name="Banfield J.F."/>
        </authorList>
    </citation>
    <scope>NUCLEOTIDE SEQUENCE</scope>
    <source>
        <strain evidence="1">NC_groundwater_1664_Pr3_B-0.1um_52_9</strain>
    </source>
</reference>
<dbReference type="AlphaFoldDB" id="A0A9D6UZ31"/>
<organism evidence="1 2">
    <name type="scientific">Desulfomonile tiedjei</name>
    <dbReference type="NCBI Taxonomy" id="2358"/>
    <lineage>
        <taxon>Bacteria</taxon>
        <taxon>Pseudomonadati</taxon>
        <taxon>Thermodesulfobacteriota</taxon>
        <taxon>Desulfomonilia</taxon>
        <taxon>Desulfomonilales</taxon>
        <taxon>Desulfomonilaceae</taxon>
        <taxon>Desulfomonile</taxon>
    </lineage>
</organism>
<gene>
    <name evidence="1" type="ORF">HY912_06110</name>
</gene>
<dbReference type="Proteomes" id="UP000807825">
    <property type="component" value="Unassembled WGS sequence"/>
</dbReference>
<name>A0A9D6UZ31_9BACT</name>